<dbReference type="InterPro" id="IPR052894">
    <property type="entry name" value="AsmA-related"/>
</dbReference>
<dbReference type="RefSeq" id="WP_142532819.1">
    <property type="nucleotide sequence ID" value="NZ_FXTB01000003.1"/>
</dbReference>
<gene>
    <name evidence="1" type="ORF">SAMN06265379_10399</name>
</gene>
<evidence type="ECO:0008006" key="3">
    <source>
        <dbReference type="Google" id="ProtNLM"/>
    </source>
</evidence>
<dbReference type="EMBL" id="FXTB01000003">
    <property type="protein sequence ID" value="SMO58288.1"/>
    <property type="molecule type" value="Genomic_DNA"/>
</dbReference>
<reference evidence="1 2" key="1">
    <citation type="submission" date="2017-05" db="EMBL/GenBank/DDBJ databases">
        <authorList>
            <person name="Varghese N."/>
            <person name="Submissions S."/>
        </authorList>
    </citation>
    <scope>NUCLEOTIDE SEQUENCE [LARGE SCALE GENOMIC DNA]</scope>
    <source>
        <strain evidence="1 2">DSM 27040</strain>
    </source>
</reference>
<evidence type="ECO:0000313" key="2">
    <source>
        <dbReference type="Proteomes" id="UP000319040"/>
    </source>
</evidence>
<dbReference type="Pfam" id="PF05359">
    <property type="entry name" value="DUF748"/>
    <property type="match status" value="1"/>
</dbReference>
<dbReference type="InterPro" id="IPR008023">
    <property type="entry name" value="DUF748"/>
</dbReference>
<dbReference type="OrthoDB" id="9771783at2"/>
<keyword evidence="2" id="KW-1185">Reference proteome</keyword>
<protein>
    <recommendedName>
        <fullName evidence="3">DUF748 domain-containing protein</fullName>
    </recommendedName>
</protein>
<dbReference type="GO" id="GO:0090313">
    <property type="term" value="P:regulation of protein targeting to membrane"/>
    <property type="evidence" value="ECO:0007669"/>
    <property type="project" value="TreeGrafter"/>
</dbReference>
<sequence length="357" mass="40271">MSKNWKIVLVVIVLLIGLRVALPFAVKYYVNKTLSDLEGFTGSVDDVDLHLYRGAYIIHKLNIKQTGDSIPIPFIDIREIDLSVHWKALFNSSIVGEVILNEPIVNFAIAESPEGEGDKKVSQDGSEEDWTKVLDELIPLKINRFEIQGGTVAFKDFTRQPVVDIKLDSLHIRATNLSSVTDSKQELPATLTAKAISLGGGKLNINSRLNIVKVVPDFDIDLKFERVDLTALNNFIKAYTNTDVERGTFSLYAELVAKDGNMKGYVKPIIENLKIIDWDKEEGGFFQKIWESVVGFTAEVLENQPKDRFATRVPIKGNLNQADIKIWPTVWNVFKNAFIQAFKKNVDHSIDFFQDDK</sequence>
<name>A0A521CFT8_SACCC</name>
<organism evidence="1 2">
    <name type="scientific">Saccharicrinis carchari</name>
    <dbReference type="NCBI Taxonomy" id="1168039"/>
    <lineage>
        <taxon>Bacteria</taxon>
        <taxon>Pseudomonadati</taxon>
        <taxon>Bacteroidota</taxon>
        <taxon>Bacteroidia</taxon>
        <taxon>Marinilabiliales</taxon>
        <taxon>Marinilabiliaceae</taxon>
        <taxon>Saccharicrinis</taxon>
    </lineage>
</organism>
<dbReference type="AlphaFoldDB" id="A0A521CFT8"/>
<accession>A0A521CFT8</accession>
<dbReference type="GO" id="GO:0005886">
    <property type="term" value="C:plasma membrane"/>
    <property type="evidence" value="ECO:0007669"/>
    <property type="project" value="TreeGrafter"/>
</dbReference>
<dbReference type="Proteomes" id="UP000319040">
    <property type="component" value="Unassembled WGS sequence"/>
</dbReference>
<proteinExistence type="predicted"/>
<dbReference type="PANTHER" id="PTHR30441:SF8">
    <property type="entry name" value="DUF748 DOMAIN-CONTAINING PROTEIN"/>
    <property type="match status" value="1"/>
</dbReference>
<dbReference type="PANTHER" id="PTHR30441">
    <property type="entry name" value="DUF748 DOMAIN-CONTAINING PROTEIN"/>
    <property type="match status" value="1"/>
</dbReference>
<evidence type="ECO:0000313" key="1">
    <source>
        <dbReference type="EMBL" id="SMO58288.1"/>
    </source>
</evidence>